<evidence type="ECO:0000313" key="2">
    <source>
        <dbReference type="EMBL" id="KAL3533458.1"/>
    </source>
</evidence>
<reference evidence="2 3" key="1">
    <citation type="submission" date="2024-11" db="EMBL/GenBank/DDBJ databases">
        <title>A near-complete genome assembly of Cinchona calisaya.</title>
        <authorList>
            <person name="Lian D.C."/>
            <person name="Zhao X.W."/>
            <person name="Wei L."/>
        </authorList>
    </citation>
    <scope>NUCLEOTIDE SEQUENCE [LARGE SCALE GENOMIC DNA]</scope>
    <source>
        <tissue evidence="2">Nenye</tissue>
    </source>
</reference>
<gene>
    <name evidence="2" type="ORF">ACH5RR_006979</name>
</gene>
<organism evidence="2 3">
    <name type="scientific">Cinchona calisaya</name>
    <dbReference type="NCBI Taxonomy" id="153742"/>
    <lineage>
        <taxon>Eukaryota</taxon>
        <taxon>Viridiplantae</taxon>
        <taxon>Streptophyta</taxon>
        <taxon>Embryophyta</taxon>
        <taxon>Tracheophyta</taxon>
        <taxon>Spermatophyta</taxon>
        <taxon>Magnoliopsida</taxon>
        <taxon>eudicotyledons</taxon>
        <taxon>Gunneridae</taxon>
        <taxon>Pentapetalae</taxon>
        <taxon>asterids</taxon>
        <taxon>lamiids</taxon>
        <taxon>Gentianales</taxon>
        <taxon>Rubiaceae</taxon>
        <taxon>Cinchonoideae</taxon>
        <taxon>Cinchoneae</taxon>
        <taxon>Cinchona</taxon>
    </lineage>
</organism>
<proteinExistence type="predicted"/>
<keyword evidence="3" id="KW-1185">Reference proteome</keyword>
<comment type="caution">
    <text evidence="2">The sequence shown here is derived from an EMBL/GenBank/DDBJ whole genome shotgun (WGS) entry which is preliminary data.</text>
</comment>
<evidence type="ECO:0000313" key="3">
    <source>
        <dbReference type="Proteomes" id="UP001630127"/>
    </source>
</evidence>
<accession>A0ABD3AQK9</accession>
<dbReference type="Proteomes" id="UP001630127">
    <property type="component" value="Unassembled WGS sequence"/>
</dbReference>
<protein>
    <submittedName>
        <fullName evidence="2">Uncharacterized protein</fullName>
    </submittedName>
</protein>
<feature type="region of interest" description="Disordered" evidence="1">
    <location>
        <begin position="144"/>
        <end position="166"/>
    </location>
</feature>
<feature type="compositionally biased region" description="Polar residues" evidence="1">
    <location>
        <begin position="72"/>
        <end position="86"/>
    </location>
</feature>
<dbReference type="AlphaFoldDB" id="A0ABD3AQK9"/>
<feature type="region of interest" description="Disordered" evidence="1">
    <location>
        <begin position="71"/>
        <end position="96"/>
    </location>
</feature>
<feature type="compositionally biased region" description="Low complexity" evidence="1">
    <location>
        <begin position="155"/>
        <end position="166"/>
    </location>
</feature>
<evidence type="ECO:0000256" key="1">
    <source>
        <dbReference type="SAM" id="MobiDB-lite"/>
    </source>
</evidence>
<sequence length="166" mass="18641">MLICQETSCGEFLRIRVKLHLDQPLQRVMKFFVVGIVSEVYLISGMSAYQHSVIFVEKLVMLIGSVKEKSRQASSVQMFSPNQQRSPCKRKEGKDQGRYFKIRNQLNLDEVEFSSETNKGKMSCVSPIGKNSTQFRNHGDIARLADKHRGTPKISGSSSNPGSLVS</sequence>
<name>A0ABD3AQK9_9GENT</name>
<dbReference type="EMBL" id="JBJUIK010000003">
    <property type="protein sequence ID" value="KAL3533458.1"/>
    <property type="molecule type" value="Genomic_DNA"/>
</dbReference>